<dbReference type="Proteomes" id="UP000032247">
    <property type="component" value="Unassembled WGS sequence"/>
</dbReference>
<dbReference type="AlphaFoldDB" id="A0A0D1JFT5"/>
<dbReference type="Gene3D" id="1.10.3760.10">
    <property type="entry name" value="PgpA-like"/>
    <property type="match status" value="1"/>
</dbReference>
<dbReference type="CDD" id="cd06971">
    <property type="entry name" value="PgpA"/>
    <property type="match status" value="1"/>
</dbReference>
<proteinExistence type="predicted"/>
<dbReference type="InterPro" id="IPR007686">
    <property type="entry name" value="YutG/PgpA"/>
</dbReference>
<dbReference type="STRING" id="483913.AN935_10610"/>
<organism evidence="2 3">
    <name type="scientific">Bacillus subtilis</name>
    <dbReference type="NCBI Taxonomy" id="1423"/>
    <lineage>
        <taxon>Bacteria</taxon>
        <taxon>Bacillati</taxon>
        <taxon>Bacillota</taxon>
        <taxon>Bacilli</taxon>
        <taxon>Bacillales</taxon>
        <taxon>Bacillaceae</taxon>
        <taxon>Bacillus</taxon>
    </lineage>
</organism>
<protein>
    <submittedName>
        <fullName evidence="2">Phosphatidylglycerophosphatase</fullName>
    </submittedName>
</protein>
<feature type="domain" description="YutG/PgpA" evidence="1">
    <location>
        <begin position="45"/>
        <end position="148"/>
    </location>
</feature>
<dbReference type="GO" id="GO:0008962">
    <property type="term" value="F:phosphatidylglycerophosphatase activity"/>
    <property type="evidence" value="ECO:0007669"/>
    <property type="project" value="InterPro"/>
</dbReference>
<sequence length="209" mass="24183">MKKYTMNEMVDITKDMLNKRGVMIEDIARIVQKLQEKYNPNLPLSVCMENVERVLNKREIIHAVLTGLALDQLAEQKLLPEPLQHLVETDEPLYGIDEIIPLSIVNVYGSIGLTNFGYLDKEKIGIIKELDESPDGIHTFLDDIVAVLLQQRRAELHIRIRICKMKKKNRMKSLSSADYKKIISGFRNDFLLCYTTRRLLLKDEKNETV</sequence>
<dbReference type="PATRIC" id="fig|1423.173.peg.1953"/>
<dbReference type="InterPro" id="IPR036681">
    <property type="entry name" value="PgpA-like_sf"/>
</dbReference>
<dbReference type="EMBL" id="JXBC01000003">
    <property type="protein sequence ID" value="KIU11304.1"/>
    <property type="molecule type" value="Genomic_DNA"/>
</dbReference>
<dbReference type="GO" id="GO:0006629">
    <property type="term" value="P:lipid metabolic process"/>
    <property type="evidence" value="ECO:0007669"/>
    <property type="project" value="InterPro"/>
</dbReference>
<dbReference type="SUPFAM" id="SSF101307">
    <property type="entry name" value="YutG-like"/>
    <property type="match status" value="1"/>
</dbReference>
<accession>A0A0D1JFT5</accession>
<evidence type="ECO:0000259" key="1">
    <source>
        <dbReference type="Pfam" id="PF04608"/>
    </source>
</evidence>
<gene>
    <name evidence="2" type="ORF">SC09_Contig24orf00238</name>
</gene>
<comment type="caution">
    <text evidence="2">The sequence shown here is derived from an EMBL/GenBank/DDBJ whole genome shotgun (WGS) entry which is preliminary data.</text>
</comment>
<evidence type="ECO:0000313" key="3">
    <source>
        <dbReference type="Proteomes" id="UP000032247"/>
    </source>
</evidence>
<reference evidence="2 3" key="1">
    <citation type="submission" date="2014-12" db="EMBL/GenBank/DDBJ databases">
        <title>Comparative genome analysis of Bacillus coagulans HM-08, Clostridium butyricum HM-68, Bacillus subtilis HM-66 and Bacillus licheniformis BL-09.</title>
        <authorList>
            <person name="Zhang H."/>
        </authorList>
    </citation>
    <scope>NUCLEOTIDE SEQUENCE [LARGE SCALE GENOMIC DNA]</scope>
    <source>
        <strain evidence="2 3">HM-66</strain>
    </source>
</reference>
<evidence type="ECO:0000313" key="2">
    <source>
        <dbReference type="EMBL" id="KIU11304.1"/>
    </source>
</evidence>
<name>A0A0D1JFT5_BACIU</name>
<dbReference type="Pfam" id="PF04608">
    <property type="entry name" value="PgpA"/>
    <property type="match status" value="1"/>
</dbReference>